<dbReference type="PROSITE" id="PS00463">
    <property type="entry name" value="ZN2_CY6_FUNGAL_1"/>
    <property type="match status" value="1"/>
</dbReference>
<dbReference type="Proteomes" id="UP000813824">
    <property type="component" value="Unassembled WGS sequence"/>
</dbReference>
<evidence type="ECO:0000256" key="2">
    <source>
        <dbReference type="ARBA" id="ARBA00023015"/>
    </source>
</evidence>
<sequence length="673" mass="72952">MKGEDSMEVSIPERKERRCLREQMVRTGASCHSSESRISSSNEIKAPDTAIVHPTLRSLSDMTIYNILYDDAGNHHFVPAQQYVDFDTSSPSRMGMDQAYNPMDFRLSTSAPVNNFHPSQPQASHFSDFLHQHHQEAQFRDPWGHSYHGLDSHDVSFSPHHMELTQLHEPTPIRPVSPRIAPTTLETTFLAAYPRPEATSIQYPIEELGGPSFGSASSAVVPRASSSSASTSDTWDVAQQPSTGASNGISGSLDPVAGVFQQTSENTRVRTKQACNECRDSKSKCTGQSPCGRCKRRNLSCEYAEVLNTRGPNRPKDGTNPTPARKKASSRSASRESGDSSGPPSSSSSRRTSAVPSLRRSRKPSLSIRPRPQAGASKITHGNNVINTSDPFDITQPSDFPHIPETFNILDTDEFNNALSAAEAFDTPTALNSTHTFHTFEPSPAFEPSHTDDPPHTFDSPSTSSVSPIIPEPATPIASQNSDRLRRLCPGRLDFTLPTFNTPSPPHPHPNPDTIVDPYTASLRRGSLPVHLSHRTAVGEPTPRAYSTEPYPFGAAANSSTNSTNTITSSSSSLLNAQDRLAATRNLRLSISTPITPITVTTHNPFPFAGHGHRQDASDIPSVGAQLAAWQRSFAVGLQGQGGSGGGWMDMDMDQTPTQMHGVRGWGAERVVG</sequence>
<keyword evidence="4" id="KW-0804">Transcription</keyword>
<evidence type="ECO:0000313" key="8">
    <source>
        <dbReference type="Proteomes" id="UP000813824"/>
    </source>
</evidence>
<gene>
    <name evidence="7" type="ORF">BXZ70DRAFT_483169</name>
</gene>
<dbReference type="InterPro" id="IPR036864">
    <property type="entry name" value="Zn2-C6_fun-type_DNA-bd_sf"/>
</dbReference>
<evidence type="ECO:0000259" key="6">
    <source>
        <dbReference type="PROSITE" id="PS50048"/>
    </source>
</evidence>
<evidence type="ECO:0000256" key="3">
    <source>
        <dbReference type="ARBA" id="ARBA00023125"/>
    </source>
</evidence>
<feature type="compositionally biased region" description="Low complexity" evidence="5">
    <location>
        <begin position="339"/>
        <end position="372"/>
    </location>
</feature>
<dbReference type="SMART" id="SM00066">
    <property type="entry name" value="GAL4"/>
    <property type="match status" value="1"/>
</dbReference>
<evidence type="ECO:0000256" key="4">
    <source>
        <dbReference type="ARBA" id="ARBA00023163"/>
    </source>
</evidence>
<dbReference type="GO" id="GO:0008270">
    <property type="term" value="F:zinc ion binding"/>
    <property type="evidence" value="ECO:0007669"/>
    <property type="project" value="InterPro"/>
</dbReference>
<keyword evidence="2" id="KW-0805">Transcription regulation</keyword>
<feature type="compositionally biased region" description="Low complexity" evidence="5">
    <location>
        <begin position="460"/>
        <end position="469"/>
    </location>
</feature>
<feature type="region of interest" description="Disordered" evidence="5">
    <location>
        <begin position="435"/>
        <end position="483"/>
    </location>
</feature>
<name>A0A8K0XM52_9AGAR</name>
<reference evidence="7" key="1">
    <citation type="journal article" date="2021" name="New Phytol.">
        <title>Evolutionary innovations through gain and loss of genes in the ectomycorrhizal Boletales.</title>
        <authorList>
            <person name="Wu G."/>
            <person name="Miyauchi S."/>
            <person name="Morin E."/>
            <person name="Kuo A."/>
            <person name="Drula E."/>
            <person name="Varga T."/>
            <person name="Kohler A."/>
            <person name="Feng B."/>
            <person name="Cao Y."/>
            <person name="Lipzen A."/>
            <person name="Daum C."/>
            <person name="Hundley H."/>
            <person name="Pangilinan J."/>
            <person name="Johnson J."/>
            <person name="Barry K."/>
            <person name="LaButti K."/>
            <person name="Ng V."/>
            <person name="Ahrendt S."/>
            <person name="Min B."/>
            <person name="Choi I.G."/>
            <person name="Park H."/>
            <person name="Plett J.M."/>
            <person name="Magnuson J."/>
            <person name="Spatafora J.W."/>
            <person name="Nagy L.G."/>
            <person name="Henrissat B."/>
            <person name="Grigoriev I.V."/>
            <person name="Yang Z.L."/>
            <person name="Xu J."/>
            <person name="Martin F.M."/>
        </authorList>
    </citation>
    <scope>NUCLEOTIDE SEQUENCE</scope>
    <source>
        <strain evidence="7">KKN 215</strain>
    </source>
</reference>
<feature type="region of interest" description="Disordered" evidence="5">
    <location>
        <begin position="224"/>
        <end position="252"/>
    </location>
</feature>
<dbReference type="Gene3D" id="4.10.240.10">
    <property type="entry name" value="Zn(2)-C6 fungal-type DNA-binding domain"/>
    <property type="match status" value="1"/>
</dbReference>
<dbReference type="Pfam" id="PF00172">
    <property type="entry name" value="Zn_clus"/>
    <property type="match status" value="1"/>
</dbReference>
<dbReference type="GO" id="GO:0000981">
    <property type="term" value="F:DNA-binding transcription factor activity, RNA polymerase II-specific"/>
    <property type="evidence" value="ECO:0007669"/>
    <property type="project" value="InterPro"/>
</dbReference>
<dbReference type="PANTHER" id="PTHR47663:SF1">
    <property type="entry name" value="XYLANOLYTIC TRANSCRIPTIONAL ACTIVATOR XLNR-RELATED"/>
    <property type="match status" value="1"/>
</dbReference>
<accession>A0A8K0XM52</accession>
<evidence type="ECO:0000256" key="5">
    <source>
        <dbReference type="SAM" id="MobiDB-lite"/>
    </source>
</evidence>
<dbReference type="InterPro" id="IPR001138">
    <property type="entry name" value="Zn2Cys6_DnaBD"/>
</dbReference>
<dbReference type="PANTHER" id="PTHR47663">
    <property type="entry name" value="XYLANOLYTIC TRANSCRIPTIONAL ACTIVATOR XLNR-RELATED"/>
    <property type="match status" value="1"/>
</dbReference>
<dbReference type="InterPro" id="IPR051439">
    <property type="entry name" value="XlnR/Xlr1"/>
</dbReference>
<dbReference type="EMBL" id="JAEVFJ010000036">
    <property type="protein sequence ID" value="KAH8091378.1"/>
    <property type="molecule type" value="Genomic_DNA"/>
</dbReference>
<organism evidence="7 8">
    <name type="scientific">Cristinia sonorae</name>
    <dbReference type="NCBI Taxonomy" id="1940300"/>
    <lineage>
        <taxon>Eukaryota</taxon>
        <taxon>Fungi</taxon>
        <taxon>Dikarya</taxon>
        <taxon>Basidiomycota</taxon>
        <taxon>Agaricomycotina</taxon>
        <taxon>Agaricomycetes</taxon>
        <taxon>Agaricomycetidae</taxon>
        <taxon>Agaricales</taxon>
        <taxon>Pleurotineae</taxon>
        <taxon>Stephanosporaceae</taxon>
        <taxon>Cristinia</taxon>
    </lineage>
</organism>
<keyword evidence="3" id="KW-0238">DNA-binding</keyword>
<feature type="compositionally biased region" description="Polar residues" evidence="5">
    <location>
        <begin position="380"/>
        <end position="389"/>
    </location>
</feature>
<comment type="caution">
    <text evidence="7">The sequence shown here is derived from an EMBL/GenBank/DDBJ whole genome shotgun (WGS) entry which is preliminary data.</text>
</comment>
<dbReference type="GO" id="GO:0003677">
    <property type="term" value="F:DNA binding"/>
    <property type="evidence" value="ECO:0007669"/>
    <property type="project" value="UniProtKB-KW"/>
</dbReference>
<dbReference type="PROSITE" id="PS50048">
    <property type="entry name" value="ZN2_CY6_FUNGAL_2"/>
    <property type="match status" value="1"/>
</dbReference>
<dbReference type="OrthoDB" id="2441642at2759"/>
<keyword evidence="8" id="KW-1185">Reference proteome</keyword>
<evidence type="ECO:0000313" key="7">
    <source>
        <dbReference type="EMBL" id="KAH8091378.1"/>
    </source>
</evidence>
<feature type="domain" description="Zn(2)-C6 fungal-type" evidence="6">
    <location>
        <begin position="274"/>
        <end position="303"/>
    </location>
</feature>
<dbReference type="SUPFAM" id="SSF57701">
    <property type="entry name" value="Zn2/Cys6 DNA-binding domain"/>
    <property type="match status" value="1"/>
</dbReference>
<feature type="region of interest" description="Disordered" evidence="5">
    <location>
        <begin position="308"/>
        <end position="389"/>
    </location>
</feature>
<proteinExistence type="predicted"/>
<keyword evidence="1" id="KW-0862">Zinc</keyword>
<dbReference type="CDD" id="cd00067">
    <property type="entry name" value="GAL4"/>
    <property type="match status" value="1"/>
</dbReference>
<protein>
    <recommendedName>
        <fullName evidence="6">Zn(2)-C6 fungal-type domain-containing protein</fullName>
    </recommendedName>
</protein>
<dbReference type="AlphaFoldDB" id="A0A8K0XM52"/>
<feature type="compositionally biased region" description="Polar residues" evidence="5">
    <location>
        <begin position="233"/>
        <end position="250"/>
    </location>
</feature>
<evidence type="ECO:0000256" key="1">
    <source>
        <dbReference type="ARBA" id="ARBA00022833"/>
    </source>
</evidence>